<organism evidence="3 4">
    <name type="scientific">Xanthomonas arboricola</name>
    <dbReference type="NCBI Taxonomy" id="56448"/>
    <lineage>
        <taxon>Bacteria</taxon>
        <taxon>Pseudomonadati</taxon>
        <taxon>Pseudomonadota</taxon>
        <taxon>Gammaproteobacteria</taxon>
        <taxon>Lysobacterales</taxon>
        <taxon>Lysobacteraceae</taxon>
        <taxon>Xanthomonas</taxon>
    </lineage>
</organism>
<comment type="caution">
    <text evidence="3">The sequence shown here is derived from an EMBL/GenBank/DDBJ whole genome shotgun (WGS) entry which is preliminary data.</text>
</comment>
<dbReference type="InterPro" id="IPR041602">
    <property type="entry name" value="Quercetinase_C"/>
</dbReference>
<protein>
    <submittedName>
        <fullName evidence="3">Uncharacterized protein</fullName>
    </submittedName>
</protein>
<name>A0A2S6YX34_9XANT</name>
<evidence type="ECO:0000313" key="4">
    <source>
        <dbReference type="Proteomes" id="UP000239204"/>
    </source>
</evidence>
<dbReference type="InterPro" id="IPR003829">
    <property type="entry name" value="Pirin_N_dom"/>
</dbReference>
<proteinExistence type="inferred from homology"/>
<evidence type="ECO:0000313" key="3">
    <source>
        <dbReference type="EMBL" id="PPU08839.1"/>
    </source>
</evidence>
<dbReference type="Pfam" id="PF17954">
    <property type="entry name" value="Pirin_C_2"/>
    <property type="match status" value="1"/>
</dbReference>
<evidence type="ECO:0000256" key="2">
    <source>
        <dbReference type="RuleBase" id="RU003457"/>
    </source>
</evidence>
<comment type="similarity">
    <text evidence="1 2">Belongs to the pirin family.</text>
</comment>
<dbReference type="InterPro" id="IPR011051">
    <property type="entry name" value="RmlC_Cupin_sf"/>
</dbReference>
<dbReference type="InterPro" id="IPR014710">
    <property type="entry name" value="RmlC-like_jellyroll"/>
</dbReference>
<reference evidence="3 4" key="1">
    <citation type="submission" date="2016-08" db="EMBL/GenBank/DDBJ databases">
        <title>Evolution of the type three secretion system and type three effector repertoires in Xanthomonas.</title>
        <authorList>
            <person name="Merda D."/>
            <person name="Briand M."/>
            <person name="Bosis E."/>
            <person name="Rousseau C."/>
            <person name="Portier P."/>
            <person name="Jacques M.-A."/>
            <person name="Fischer-Le Saux M."/>
        </authorList>
    </citation>
    <scope>NUCLEOTIDE SEQUENCE [LARGE SCALE GENOMIC DNA]</scope>
    <source>
        <strain evidence="3 4">CFBP 7645</strain>
    </source>
</reference>
<gene>
    <name evidence="3" type="ORF">XarjCFBP7645_00355</name>
</gene>
<sequence length="244" mass="26473">MLNVLRSSAGRSFARGPFKIRRIRPGAILGTDADPAFGQFSVVDHAHLDVGTVVAMHEHVNDEILSYLWRGTMVHEDSAGHRVSIHPGKLMMMNAGKSFWHEESTPDEPVEMLQIFFRPREADLSGQVQFFERPADFAEQGWNLIAAPEGSPALLSVRQSVTVYDAHLKAGEAIEIPHAEGLSPWLYVMDGRVSIGGERLGKGDAATDLQIALPAVRAEVATTLVLFLVDRGASGSHAGTISGQ</sequence>
<dbReference type="PANTHER" id="PTHR43212">
    <property type="entry name" value="QUERCETIN 2,3-DIOXYGENASE"/>
    <property type="match status" value="1"/>
</dbReference>
<dbReference type="Pfam" id="PF02678">
    <property type="entry name" value="Pirin"/>
    <property type="match status" value="1"/>
</dbReference>
<dbReference type="PANTHER" id="PTHR43212:SF3">
    <property type="entry name" value="QUERCETIN 2,3-DIOXYGENASE"/>
    <property type="match status" value="1"/>
</dbReference>
<dbReference type="AlphaFoldDB" id="A0A2S6YX34"/>
<dbReference type="Gene3D" id="2.60.120.10">
    <property type="entry name" value="Jelly Rolls"/>
    <property type="match status" value="2"/>
</dbReference>
<dbReference type="RefSeq" id="WP_047127331.1">
    <property type="nucleotide sequence ID" value="NZ_JACICW010000005.1"/>
</dbReference>
<dbReference type="EMBL" id="MIGY01000001">
    <property type="protein sequence ID" value="PPU08839.1"/>
    <property type="molecule type" value="Genomic_DNA"/>
</dbReference>
<evidence type="ECO:0000256" key="1">
    <source>
        <dbReference type="ARBA" id="ARBA00008416"/>
    </source>
</evidence>
<accession>A0A2S6YX34</accession>
<dbReference type="SUPFAM" id="SSF51182">
    <property type="entry name" value="RmlC-like cupins"/>
    <property type="match status" value="1"/>
</dbReference>
<dbReference type="Proteomes" id="UP000239204">
    <property type="component" value="Unassembled WGS sequence"/>
</dbReference>
<dbReference type="InterPro" id="IPR012093">
    <property type="entry name" value="Pirin"/>
</dbReference>